<proteinExistence type="predicted"/>
<evidence type="ECO:0000313" key="2">
    <source>
        <dbReference type="EMBL" id="KZN61436.1"/>
    </source>
</evidence>
<evidence type="ECO:0000256" key="1">
    <source>
        <dbReference type="SAM" id="SignalP"/>
    </source>
</evidence>
<evidence type="ECO:0008006" key="4">
    <source>
        <dbReference type="Google" id="ProtNLM"/>
    </source>
</evidence>
<comment type="caution">
    <text evidence="2">The sequence shown here is derived from an EMBL/GenBank/DDBJ whole genome shotgun (WGS) entry which is preliminary data.</text>
</comment>
<keyword evidence="1" id="KW-0732">Signal</keyword>
<sequence length="172" mass="19666">MRFILIMFITVMSCNALASSPEQVVSQLWQALSHDKNEKSDITRLQKLFHSDATVFGVHLKEGKHNLMVKSGSDFIELLNKPSKSGFYECEIVRKVERYDHFSQIYSVVETRFNQEENTPEFTGVNSIQLVKTKGQWQIISLFYQVENPKQPISVDGGISGRCILEGNAKRH</sequence>
<dbReference type="RefSeq" id="WP_063382560.1">
    <property type="nucleotide sequence ID" value="NZ_AUXX01000045.1"/>
</dbReference>
<accession>A0A167JNV7</accession>
<dbReference type="Gene3D" id="3.10.450.50">
    <property type="match status" value="1"/>
</dbReference>
<protein>
    <recommendedName>
        <fullName evidence="4">DUF4440 domain-containing protein</fullName>
    </recommendedName>
</protein>
<feature type="signal peptide" evidence="1">
    <location>
        <begin position="1"/>
        <end position="18"/>
    </location>
</feature>
<feature type="chain" id="PRO_5007888943" description="DUF4440 domain-containing protein" evidence="1">
    <location>
        <begin position="19"/>
        <end position="172"/>
    </location>
</feature>
<dbReference type="AlphaFoldDB" id="A0A167JNV7"/>
<dbReference type="EMBL" id="AUXX01000045">
    <property type="protein sequence ID" value="KZN61436.1"/>
    <property type="molecule type" value="Genomic_DNA"/>
</dbReference>
<reference evidence="2 3" key="1">
    <citation type="submission" date="2013-07" db="EMBL/GenBank/DDBJ databases">
        <title>Comparative Genomic and Metabolomic Analysis of Twelve Strains of Pseudoalteromonas luteoviolacea.</title>
        <authorList>
            <person name="Vynne N.G."/>
            <person name="Mansson M."/>
            <person name="Gram L."/>
        </authorList>
    </citation>
    <scope>NUCLEOTIDE SEQUENCE [LARGE SCALE GENOMIC DNA]</scope>
    <source>
        <strain evidence="2 3">S4060-1</strain>
    </source>
</reference>
<name>A0A167JNV7_9GAMM</name>
<evidence type="ECO:0000313" key="3">
    <source>
        <dbReference type="Proteomes" id="UP000076661"/>
    </source>
</evidence>
<dbReference type="InterPro" id="IPR032710">
    <property type="entry name" value="NTF2-like_dom_sf"/>
</dbReference>
<dbReference type="SUPFAM" id="SSF54427">
    <property type="entry name" value="NTF2-like"/>
    <property type="match status" value="1"/>
</dbReference>
<organism evidence="2 3">
    <name type="scientific">Pseudoalteromonas luteoviolacea S4060-1</name>
    <dbReference type="NCBI Taxonomy" id="1365257"/>
    <lineage>
        <taxon>Bacteria</taxon>
        <taxon>Pseudomonadati</taxon>
        <taxon>Pseudomonadota</taxon>
        <taxon>Gammaproteobacteria</taxon>
        <taxon>Alteromonadales</taxon>
        <taxon>Pseudoalteromonadaceae</taxon>
        <taxon>Pseudoalteromonas</taxon>
    </lineage>
</organism>
<dbReference type="Proteomes" id="UP000076661">
    <property type="component" value="Unassembled WGS sequence"/>
</dbReference>
<gene>
    <name evidence="2" type="ORF">N478_05035</name>
</gene>
<dbReference type="PATRIC" id="fig|1365257.3.peg.4321"/>